<protein>
    <recommendedName>
        <fullName evidence="2">AB hydrolase-1 domain-containing protein</fullName>
    </recommendedName>
</protein>
<feature type="region of interest" description="Disordered" evidence="1">
    <location>
        <begin position="1"/>
        <end position="22"/>
    </location>
</feature>
<dbReference type="AlphaFoldDB" id="A0A2K9NI86"/>
<feature type="compositionally biased region" description="Low complexity" evidence="1">
    <location>
        <begin position="1"/>
        <end position="13"/>
    </location>
</feature>
<feature type="domain" description="AB hydrolase-1" evidence="2">
    <location>
        <begin position="61"/>
        <end position="182"/>
    </location>
</feature>
<organism evidence="3 4">
    <name type="scientific">Niveispirillum cyanobacteriorum</name>
    <dbReference type="NCBI Taxonomy" id="1612173"/>
    <lineage>
        <taxon>Bacteria</taxon>
        <taxon>Pseudomonadati</taxon>
        <taxon>Pseudomonadota</taxon>
        <taxon>Alphaproteobacteria</taxon>
        <taxon>Rhodospirillales</taxon>
        <taxon>Azospirillaceae</taxon>
        <taxon>Niveispirillum</taxon>
    </lineage>
</organism>
<evidence type="ECO:0000313" key="3">
    <source>
        <dbReference type="EMBL" id="AUN32783.1"/>
    </source>
</evidence>
<proteinExistence type="predicted"/>
<dbReference type="KEGG" id="ncb:C0V82_21010"/>
<dbReference type="InterPro" id="IPR029058">
    <property type="entry name" value="AB_hydrolase_fold"/>
</dbReference>
<dbReference type="Gene3D" id="3.40.50.1820">
    <property type="entry name" value="alpha/beta hydrolase"/>
    <property type="match status" value="2"/>
</dbReference>
<name>A0A2K9NI86_9PROT</name>
<dbReference type="GO" id="GO:0016020">
    <property type="term" value="C:membrane"/>
    <property type="evidence" value="ECO:0007669"/>
    <property type="project" value="TreeGrafter"/>
</dbReference>
<reference evidence="3 4" key="1">
    <citation type="submission" date="2017-12" db="EMBL/GenBank/DDBJ databases">
        <title>Genomes of bacteria within cyanobacterial aggregates.</title>
        <authorList>
            <person name="Cai H."/>
        </authorList>
    </citation>
    <scope>NUCLEOTIDE SEQUENCE [LARGE SCALE GENOMIC DNA]</scope>
    <source>
        <strain evidence="3 4">TH16</strain>
    </source>
</reference>
<dbReference type="InterPro" id="IPR050266">
    <property type="entry name" value="AB_hydrolase_sf"/>
</dbReference>
<dbReference type="Proteomes" id="UP000234752">
    <property type="component" value="Chromosome eg_2"/>
</dbReference>
<dbReference type="EMBL" id="CP025612">
    <property type="protein sequence ID" value="AUN32783.1"/>
    <property type="molecule type" value="Genomic_DNA"/>
</dbReference>
<dbReference type="PANTHER" id="PTHR43798">
    <property type="entry name" value="MONOACYLGLYCEROL LIPASE"/>
    <property type="match status" value="1"/>
</dbReference>
<dbReference type="Pfam" id="PF00561">
    <property type="entry name" value="Abhydrolase_1"/>
    <property type="match status" value="1"/>
</dbReference>
<dbReference type="InterPro" id="IPR000073">
    <property type="entry name" value="AB_hydrolase_1"/>
</dbReference>
<accession>A0A2K9NI86</accession>
<sequence>MVGHLPALRTRGLGPPGPTVPPDPMIPACQDREALMTRVTRHFIKVDGRLVHYRRAGQGPVLLALHQSPRDSAELLPLMQAMAPFATVIAPDNPGFGLSDPLPPGPATVDRFADGVDRLMDALGLTSAAFYGFHTGACIANRFAVLYPHRVSGLVVDGFMLMEEPERADLLANYLPAFHPQWDGGHLAWAWHRIRDQGIFFPWYRRDPSARLSRPKPDLTRIHDQIMEFLRAGDSYRTGYEAALSYRPAADMATLTVPALLFAAQDDPLHRYLSKLPPLPCGVTTGTAPNRTAAWDVVTGFLRGHLPVEPAPAVPDFTARGVTDGIAWVAGGQGAPCLRLHDLGGAGSLLPPPSAGAWLAPDLPGMGDSEAVADPGDLAAMADAIAGLLTTRGWTGGEVEGWGYGAAVASLLARRHPGLATRLALHSGITEPPLDLHPVEGGGHLLAAWQQARDSHLFAPGNGVLPGPNRLQAETWYWLKAAPILDRAWKALGAGG</sequence>
<dbReference type="PANTHER" id="PTHR43798:SF33">
    <property type="entry name" value="HYDROLASE, PUTATIVE (AFU_ORTHOLOGUE AFUA_2G14860)-RELATED"/>
    <property type="match status" value="1"/>
</dbReference>
<keyword evidence="4" id="KW-1185">Reference proteome</keyword>
<evidence type="ECO:0000259" key="2">
    <source>
        <dbReference type="Pfam" id="PF00561"/>
    </source>
</evidence>
<evidence type="ECO:0000313" key="4">
    <source>
        <dbReference type="Proteomes" id="UP000234752"/>
    </source>
</evidence>
<dbReference type="SUPFAM" id="SSF53474">
    <property type="entry name" value="alpha/beta-Hydrolases"/>
    <property type="match status" value="2"/>
</dbReference>
<evidence type="ECO:0000256" key="1">
    <source>
        <dbReference type="SAM" id="MobiDB-lite"/>
    </source>
</evidence>
<gene>
    <name evidence="3" type="ORF">C0V82_21010</name>
</gene>